<keyword evidence="3" id="KW-1185">Reference proteome</keyword>
<evidence type="ECO:0000256" key="1">
    <source>
        <dbReference type="SAM" id="Phobius"/>
    </source>
</evidence>
<name>A0A239DGS7_9ACTN</name>
<gene>
    <name evidence="2" type="ORF">SAMN05216276_1007130</name>
</gene>
<proteinExistence type="predicted"/>
<accession>A0A239DGS7</accession>
<organism evidence="2 3">
    <name type="scientific">Streptosporangium subroseum</name>
    <dbReference type="NCBI Taxonomy" id="106412"/>
    <lineage>
        <taxon>Bacteria</taxon>
        <taxon>Bacillati</taxon>
        <taxon>Actinomycetota</taxon>
        <taxon>Actinomycetes</taxon>
        <taxon>Streptosporangiales</taxon>
        <taxon>Streptosporangiaceae</taxon>
        <taxon>Streptosporangium</taxon>
    </lineage>
</organism>
<evidence type="ECO:0000313" key="3">
    <source>
        <dbReference type="Proteomes" id="UP000198282"/>
    </source>
</evidence>
<dbReference type="RefSeq" id="WP_089206916.1">
    <property type="nucleotide sequence ID" value="NZ_FZOD01000007.1"/>
</dbReference>
<sequence>MKLILVISLMMIAAGVVTWTQDINGFATILLLIVGAFGALTALFSRFGGSETFVDSGGGE</sequence>
<evidence type="ECO:0000313" key="2">
    <source>
        <dbReference type="EMBL" id="SNS31600.1"/>
    </source>
</evidence>
<keyword evidence="1" id="KW-0472">Membrane</keyword>
<reference evidence="2 3" key="1">
    <citation type="submission" date="2017-06" db="EMBL/GenBank/DDBJ databases">
        <authorList>
            <person name="Kim H.J."/>
            <person name="Triplett B.A."/>
        </authorList>
    </citation>
    <scope>NUCLEOTIDE SEQUENCE [LARGE SCALE GENOMIC DNA]</scope>
    <source>
        <strain evidence="2 3">CGMCC 4.2132</strain>
    </source>
</reference>
<protein>
    <submittedName>
        <fullName evidence="2">Uncharacterized protein</fullName>
    </submittedName>
</protein>
<dbReference type="AlphaFoldDB" id="A0A239DGS7"/>
<keyword evidence="1" id="KW-1133">Transmembrane helix</keyword>
<dbReference type="Proteomes" id="UP000198282">
    <property type="component" value="Unassembled WGS sequence"/>
</dbReference>
<keyword evidence="1" id="KW-0812">Transmembrane</keyword>
<feature type="transmembrane region" description="Helical" evidence="1">
    <location>
        <begin position="25"/>
        <end position="44"/>
    </location>
</feature>
<dbReference type="EMBL" id="FZOD01000007">
    <property type="protein sequence ID" value="SNS31600.1"/>
    <property type="molecule type" value="Genomic_DNA"/>
</dbReference>